<evidence type="ECO:0000313" key="3">
    <source>
        <dbReference type="Proteomes" id="UP000265520"/>
    </source>
</evidence>
<feature type="non-terminal residue" evidence="2">
    <location>
        <position position="68"/>
    </location>
</feature>
<name>A0A392QWQ9_9FABA</name>
<organism evidence="2 3">
    <name type="scientific">Trifolium medium</name>
    <dbReference type="NCBI Taxonomy" id="97028"/>
    <lineage>
        <taxon>Eukaryota</taxon>
        <taxon>Viridiplantae</taxon>
        <taxon>Streptophyta</taxon>
        <taxon>Embryophyta</taxon>
        <taxon>Tracheophyta</taxon>
        <taxon>Spermatophyta</taxon>
        <taxon>Magnoliopsida</taxon>
        <taxon>eudicotyledons</taxon>
        <taxon>Gunneridae</taxon>
        <taxon>Pentapetalae</taxon>
        <taxon>rosids</taxon>
        <taxon>fabids</taxon>
        <taxon>Fabales</taxon>
        <taxon>Fabaceae</taxon>
        <taxon>Papilionoideae</taxon>
        <taxon>50 kb inversion clade</taxon>
        <taxon>NPAAA clade</taxon>
        <taxon>Hologalegina</taxon>
        <taxon>IRL clade</taxon>
        <taxon>Trifolieae</taxon>
        <taxon>Trifolium</taxon>
    </lineage>
</organism>
<dbReference type="InterPro" id="IPR043502">
    <property type="entry name" value="DNA/RNA_pol_sf"/>
</dbReference>
<feature type="domain" description="Reverse transcriptase/retrotransposon-derived protein RNase H-like" evidence="1">
    <location>
        <begin position="2"/>
        <end position="67"/>
    </location>
</feature>
<dbReference type="EMBL" id="LXQA010164720">
    <property type="protein sequence ID" value="MCI28284.1"/>
    <property type="molecule type" value="Genomic_DNA"/>
</dbReference>
<keyword evidence="3" id="KW-1185">Reference proteome</keyword>
<proteinExistence type="predicted"/>
<dbReference type="InterPro" id="IPR041577">
    <property type="entry name" value="RT_RNaseH_2"/>
</dbReference>
<evidence type="ECO:0000313" key="2">
    <source>
        <dbReference type="EMBL" id="MCI28284.1"/>
    </source>
</evidence>
<dbReference type="PANTHER" id="PTHR34072">
    <property type="entry name" value="ENZYMATIC POLYPROTEIN-RELATED"/>
    <property type="match status" value="1"/>
</dbReference>
<dbReference type="PANTHER" id="PTHR34072:SF55">
    <property type="entry name" value="DNA_RNA POLYMERASES SUPERFAMILY PROTEIN"/>
    <property type="match status" value="1"/>
</dbReference>
<dbReference type="SUPFAM" id="SSF56672">
    <property type="entry name" value="DNA/RNA polymerases"/>
    <property type="match status" value="1"/>
</dbReference>
<accession>A0A392QWQ9</accession>
<reference evidence="2 3" key="1">
    <citation type="journal article" date="2018" name="Front. Plant Sci.">
        <title>Red Clover (Trifolium pratense) and Zigzag Clover (T. medium) - A Picture of Genomic Similarities and Differences.</title>
        <authorList>
            <person name="Dluhosova J."/>
            <person name="Istvanek J."/>
            <person name="Nedelnik J."/>
            <person name="Repkova J."/>
        </authorList>
    </citation>
    <scope>NUCLEOTIDE SEQUENCE [LARGE SCALE GENOMIC DNA]</scope>
    <source>
        <strain evidence="3">cv. 10/8</strain>
        <tissue evidence="2">Leaf</tissue>
    </source>
</reference>
<dbReference type="AlphaFoldDB" id="A0A392QWQ9"/>
<dbReference type="Proteomes" id="UP000265520">
    <property type="component" value="Unassembled WGS sequence"/>
</dbReference>
<evidence type="ECO:0000259" key="1">
    <source>
        <dbReference type="Pfam" id="PF17919"/>
    </source>
</evidence>
<comment type="caution">
    <text evidence="2">The sequence shown here is derived from an EMBL/GenBank/DDBJ whole genome shotgun (WGS) entry which is preliminary data.</text>
</comment>
<sequence>MKHIMASPPVLILPNFEIPFEVECDAAGRGIGSVLMQHKQPIAFFSKALSEGNLAKSVYEKELMALVL</sequence>
<dbReference type="Pfam" id="PF17919">
    <property type="entry name" value="RT_RNaseH_2"/>
    <property type="match status" value="1"/>
</dbReference>
<protein>
    <recommendedName>
        <fullName evidence="1">Reverse transcriptase/retrotransposon-derived protein RNase H-like domain-containing protein</fullName>
    </recommendedName>
</protein>